<dbReference type="Proteomes" id="UP000827092">
    <property type="component" value="Unassembled WGS sequence"/>
</dbReference>
<dbReference type="InterPro" id="IPR036273">
    <property type="entry name" value="CRAL/TRIO_N_dom_sf"/>
</dbReference>
<sequence length="306" mass="35550">MNVEEIINLPVDFEGETLQLKNKAENELNETEENIRNGLKVIKELVKEEGTITCFSDDFILLFLRVNKFDFKKTFKRLKEYSHLRHQYMNYYGFMIPENILPVFTGGICGILPYRDNQGRAIIYFRANQIAYQLEAKMDTDDVLRAVQVLAHFVLMFPATQISGFCIIADMKVDSIDVLQLVFKYVRYVLPTIHLFPARIQKVDCINTNVIVRTLINLVRPLIPNKIFKRTSFHGSDIQDLLKVYDASLLPEEFGGTLGPVKQLSEQYLPKFKEYIDVLQASNRYFTRKDTISYPLSNKELCGFFK</sequence>
<feature type="domain" description="CRAL-TRIO" evidence="2">
    <location>
        <begin position="96"/>
        <end position="262"/>
    </location>
</feature>
<dbReference type="PRINTS" id="PR00180">
    <property type="entry name" value="CRETINALDHBP"/>
</dbReference>
<dbReference type="EMBL" id="JAFNEN010000248">
    <property type="protein sequence ID" value="KAG8188123.1"/>
    <property type="molecule type" value="Genomic_DNA"/>
</dbReference>
<keyword evidence="1" id="KW-0175">Coiled coil</keyword>
<dbReference type="PANTHER" id="PTHR10174">
    <property type="entry name" value="ALPHA-TOCOPHEROL TRANSFER PROTEIN-RELATED"/>
    <property type="match status" value="1"/>
</dbReference>
<proteinExistence type="predicted"/>
<dbReference type="CDD" id="cd00170">
    <property type="entry name" value="SEC14"/>
    <property type="match status" value="1"/>
</dbReference>
<dbReference type="InterPro" id="IPR011074">
    <property type="entry name" value="CRAL/TRIO_N_dom"/>
</dbReference>
<feature type="coiled-coil region" evidence="1">
    <location>
        <begin position="14"/>
        <end position="48"/>
    </location>
</feature>
<dbReference type="InterPro" id="IPR036865">
    <property type="entry name" value="CRAL-TRIO_dom_sf"/>
</dbReference>
<dbReference type="SMART" id="SM00516">
    <property type="entry name" value="SEC14"/>
    <property type="match status" value="1"/>
</dbReference>
<evidence type="ECO:0000259" key="2">
    <source>
        <dbReference type="PROSITE" id="PS50191"/>
    </source>
</evidence>
<organism evidence="3 4">
    <name type="scientific">Oedothorax gibbosus</name>
    <dbReference type="NCBI Taxonomy" id="931172"/>
    <lineage>
        <taxon>Eukaryota</taxon>
        <taxon>Metazoa</taxon>
        <taxon>Ecdysozoa</taxon>
        <taxon>Arthropoda</taxon>
        <taxon>Chelicerata</taxon>
        <taxon>Arachnida</taxon>
        <taxon>Araneae</taxon>
        <taxon>Araneomorphae</taxon>
        <taxon>Entelegynae</taxon>
        <taxon>Araneoidea</taxon>
        <taxon>Linyphiidae</taxon>
        <taxon>Erigoninae</taxon>
        <taxon>Oedothorax</taxon>
    </lineage>
</organism>
<evidence type="ECO:0000313" key="3">
    <source>
        <dbReference type="EMBL" id="KAG8188123.1"/>
    </source>
</evidence>
<gene>
    <name evidence="3" type="ORF">JTE90_029051</name>
</gene>
<dbReference type="SMART" id="SM01100">
    <property type="entry name" value="CRAL_TRIO_N"/>
    <property type="match status" value="1"/>
</dbReference>
<accession>A0AAV6UWQ5</accession>
<reference evidence="3 4" key="1">
    <citation type="journal article" date="2022" name="Nat. Ecol. Evol.">
        <title>A masculinizing supergene underlies an exaggerated male reproductive morph in a spider.</title>
        <authorList>
            <person name="Hendrickx F."/>
            <person name="De Corte Z."/>
            <person name="Sonet G."/>
            <person name="Van Belleghem S.M."/>
            <person name="Kostlbacher S."/>
            <person name="Vangestel C."/>
        </authorList>
    </citation>
    <scope>NUCLEOTIDE SEQUENCE [LARGE SCALE GENOMIC DNA]</scope>
    <source>
        <strain evidence="3">W744_W776</strain>
    </source>
</reference>
<protein>
    <recommendedName>
        <fullName evidence="2">CRAL-TRIO domain-containing protein</fullName>
    </recommendedName>
</protein>
<dbReference type="InterPro" id="IPR001251">
    <property type="entry name" value="CRAL-TRIO_dom"/>
</dbReference>
<dbReference type="GO" id="GO:0016020">
    <property type="term" value="C:membrane"/>
    <property type="evidence" value="ECO:0007669"/>
    <property type="project" value="TreeGrafter"/>
</dbReference>
<dbReference type="SUPFAM" id="SSF52087">
    <property type="entry name" value="CRAL/TRIO domain"/>
    <property type="match status" value="1"/>
</dbReference>
<evidence type="ECO:0000256" key="1">
    <source>
        <dbReference type="SAM" id="Coils"/>
    </source>
</evidence>
<evidence type="ECO:0000313" key="4">
    <source>
        <dbReference type="Proteomes" id="UP000827092"/>
    </source>
</evidence>
<dbReference type="GO" id="GO:1902936">
    <property type="term" value="F:phosphatidylinositol bisphosphate binding"/>
    <property type="evidence" value="ECO:0007669"/>
    <property type="project" value="TreeGrafter"/>
</dbReference>
<comment type="caution">
    <text evidence="3">The sequence shown here is derived from an EMBL/GenBank/DDBJ whole genome shotgun (WGS) entry which is preliminary data.</text>
</comment>
<keyword evidence="4" id="KW-1185">Reference proteome</keyword>
<dbReference type="Pfam" id="PF00650">
    <property type="entry name" value="CRAL_TRIO"/>
    <property type="match status" value="1"/>
</dbReference>
<dbReference type="PANTHER" id="PTHR10174:SF208">
    <property type="entry name" value="CRAL-TRIO DOMAIN-CONTAINING PROTEIN DDB_G0278031"/>
    <property type="match status" value="1"/>
</dbReference>
<dbReference type="PROSITE" id="PS50191">
    <property type="entry name" value="CRAL_TRIO"/>
    <property type="match status" value="1"/>
</dbReference>
<dbReference type="Gene3D" id="1.10.8.20">
    <property type="entry name" value="N-terminal domain of phosphatidylinositol transfer protein sec14p"/>
    <property type="match status" value="1"/>
</dbReference>
<name>A0AAV6UWQ5_9ARAC</name>
<dbReference type="AlphaFoldDB" id="A0AAV6UWQ5"/>
<dbReference type="Gene3D" id="3.40.525.10">
    <property type="entry name" value="CRAL-TRIO lipid binding domain"/>
    <property type="match status" value="1"/>
</dbReference>
<dbReference type="SUPFAM" id="SSF46938">
    <property type="entry name" value="CRAL/TRIO N-terminal domain"/>
    <property type="match status" value="1"/>
</dbReference>